<dbReference type="CDD" id="cd00009">
    <property type="entry name" value="AAA"/>
    <property type="match status" value="1"/>
</dbReference>
<dbReference type="GO" id="GO:0005737">
    <property type="term" value="C:cytoplasm"/>
    <property type="evidence" value="ECO:0007669"/>
    <property type="project" value="TreeGrafter"/>
</dbReference>
<evidence type="ECO:0000256" key="5">
    <source>
        <dbReference type="SAM" id="MobiDB-lite"/>
    </source>
</evidence>
<keyword evidence="1" id="KW-0677">Repeat</keyword>
<feature type="domain" description="AAA+ ATPase" evidence="6">
    <location>
        <begin position="542"/>
        <end position="681"/>
    </location>
</feature>
<accession>A0A9D2L3T2</accession>
<evidence type="ECO:0000313" key="9">
    <source>
        <dbReference type="Proteomes" id="UP000824259"/>
    </source>
</evidence>
<dbReference type="InterPro" id="IPR003959">
    <property type="entry name" value="ATPase_AAA_core"/>
</dbReference>
<evidence type="ECO:0000259" key="7">
    <source>
        <dbReference type="SMART" id="SM01086"/>
    </source>
</evidence>
<keyword evidence="8" id="KW-0378">Hydrolase</keyword>
<sequence>MQAKISKTLEGIIARVTFGSSKAAITHSLRDHLILEILRDEGSLAYQILSTRLKKWEIHQIQMRIDREIQIVIPKKREDPEKFFPRYTKELSRFFSAMESVSTAHVLLHVANDSSTLTAQALALYHISAHDISTEMQRFVLEEVQHHSEIQKSSFAPHTSSFSEADTTEAWERFGTDLTREARAGKIDPVIGRDREIERMVQILSRRKKNNPLLLGEAGVGKSAIVEGLALRMAVNDVPPTISGKRLYSLDIASLVAGTKYRGEFEERMQKLLDQLRKERNTILFIDEIHIISGAGSTQGSLDTANMLKPALARGELQLIGATTLDEYRSDIEKDAALARRFQKIPIEAPSAEETLRILRDVAPRYERHHRVRYSDAALQRCVSLTERYIPDRNFPDKAIDVLDEAGARIYLQCNEEKHRDNSLRLHAESKPCKSTTKRSTTVDSTHRSTKKQSSKDSGIDPHPLPPLNEQPMPEVRAEHIEQVLTSMTGIPVERLSDCEQRRLRGLQTYLEERVIGQEEAVSKIARAIRRSRIGLREEGRPIGVFLFVGPTGVGKTLLAKELSRWLFNENQGLIRIDMSEYGEKHNVARLIGSPPGYVGYGDGGQLTEAVRRHPYSVILFDEIEKAHPEIFNTLLPLFDEGHLTDGSGRVVDFRNTVLIMTSNAGSRRAFAHPTPMGYSTPSRTQASEKNTHENYRKALEETFAPEFLNRIDEIVLFRSLELHDVKKIIDLELKGLLTRTGRLGYRLEITEEAKERLAQIGYEPHYGVRALRRTLIERIEDPLSGLIIEGKLPCGGRVILEPDSKQEIVLRVA</sequence>
<evidence type="ECO:0000256" key="4">
    <source>
        <dbReference type="ARBA" id="ARBA00023186"/>
    </source>
</evidence>
<feature type="region of interest" description="Disordered" evidence="5">
    <location>
        <begin position="423"/>
        <end position="472"/>
    </location>
</feature>
<dbReference type="InterPro" id="IPR001270">
    <property type="entry name" value="ClpA/B"/>
</dbReference>
<dbReference type="GO" id="GO:0016887">
    <property type="term" value="F:ATP hydrolysis activity"/>
    <property type="evidence" value="ECO:0007669"/>
    <property type="project" value="InterPro"/>
</dbReference>
<dbReference type="GO" id="GO:0008233">
    <property type="term" value="F:peptidase activity"/>
    <property type="evidence" value="ECO:0007669"/>
    <property type="project" value="UniProtKB-KW"/>
</dbReference>
<evidence type="ECO:0000259" key="6">
    <source>
        <dbReference type="SMART" id="SM00382"/>
    </source>
</evidence>
<keyword evidence="2" id="KW-0547">Nucleotide-binding</keyword>
<keyword evidence="8" id="KW-0645">Protease</keyword>
<gene>
    <name evidence="8" type="ORF">H9779_01950</name>
</gene>
<feature type="domain" description="Clp ATPase C-terminal" evidence="7">
    <location>
        <begin position="721"/>
        <end position="811"/>
    </location>
</feature>
<dbReference type="EMBL" id="DWYR01000008">
    <property type="protein sequence ID" value="HJA98349.1"/>
    <property type="molecule type" value="Genomic_DNA"/>
</dbReference>
<dbReference type="SMART" id="SM00382">
    <property type="entry name" value="AAA"/>
    <property type="match status" value="2"/>
</dbReference>
<feature type="region of interest" description="Disordered" evidence="5">
    <location>
        <begin position="671"/>
        <end position="690"/>
    </location>
</feature>
<dbReference type="CDD" id="cd19499">
    <property type="entry name" value="RecA-like_ClpB_Hsp104-like"/>
    <property type="match status" value="1"/>
</dbReference>
<dbReference type="Gene3D" id="1.10.8.60">
    <property type="match status" value="1"/>
</dbReference>
<comment type="caution">
    <text evidence="8">The sequence shown here is derived from an EMBL/GenBank/DDBJ whole genome shotgun (WGS) entry which is preliminary data.</text>
</comment>
<feature type="compositionally biased region" description="Basic and acidic residues" evidence="5">
    <location>
        <begin position="423"/>
        <end position="432"/>
    </location>
</feature>
<dbReference type="InterPro" id="IPR041546">
    <property type="entry name" value="ClpA/ClpB_AAA_lid"/>
</dbReference>
<dbReference type="PANTHER" id="PTHR11638:SF18">
    <property type="entry name" value="HEAT SHOCK PROTEIN 104"/>
    <property type="match status" value="1"/>
</dbReference>
<evidence type="ECO:0000256" key="1">
    <source>
        <dbReference type="ARBA" id="ARBA00022737"/>
    </source>
</evidence>
<feature type="domain" description="AAA+ ATPase" evidence="6">
    <location>
        <begin position="208"/>
        <end position="351"/>
    </location>
</feature>
<feature type="compositionally biased region" description="Polar residues" evidence="5">
    <location>
        <begin position="678"/>
        <end position="689"/>
    </location>
</feature>
<dbReference type="GO" id="GO:0006508">
    <property type="term" value="P:proteolysis"/>
    <property type="evidence" value="ECO:0007669"/>
    <property type="project" value="UniProtKB-KW"/>
</dbReference>
<evidence type="ECO:0000313" key="8">
    <source>
        <dbReference type="EMBL" id="HJA98349.1"/>
    </source>
</evidence>
<dbReference type="Pfam" id="PF07724">
    <property type="entry name" value="AAA_2"/>
    <property type="match status" value="1"/>
</dbReference>
<dbReference type="InterPro" id="IPR027417">
    <property type="entry name" value="P-loop_NTPase"/>
</dbReference>
<proteinExistence type="predicted"/>
<dbReference type="InterPro" id="IPR050130">
    <property type="entry name" value="ClpA_ClpB"/>
</dbReference>
<dbReference type="PANTHER" id="PTHR11638">
    <property type="entry name" value="ATP-DEPENDENT CLP PROTEASE"/>
    <property type="match status" value="1"/>
</dbReference>
<dbReference type="Proteomes" id="UP000824259">
    <property type="component" value="Unassembled WGS sequence"/>
</dbReference>
<organism evidence="8 9">
    <name type="scientific">Candidatus Alistipes avicola</name>
    <dbReference type="NCBI Taxonomy" id="2838432"/>
    <lineage>
        <taxon>Bacteria</taxon>
        <taxon>Pseudomonadati</taxon>
        <taxon>Bacteroidota</taxon>
        <taxon>Bacteroidia</taxon>
        <taxon>Bacteroidales</taxon>
        <taxon>Rikenellaceae</taxon>
        <taxon>Alistipes</taxon>
    </lineage>
</organism>
<feature type="compositionally biased region" description="Polar residues" evidence="5">
    <location>
        <begin position="433"/>
        <end position="444"/>
    </location>
</feature>
<dbReference type="GO" id="GO:0005524">
    <property type="term" value="F:ATP binding"/>
    <property type="evidence" value="ECO:0007669"/>
    <property type="project" value="UniProtKB-KW"/>
</dbReference>
<reference evidence="8" key="1">
    <citation type="journal article" date="2021" name="PeerJ">
        <title>Extensive microbial diversity within the chicken gut microbiome revealed by metagenomics and culture.</title>
        <authorList>
            <person name="Gilroy R."/>
            <person name="Ravi A."/>
            <person name="Getino M."/>
            <person name="Pursley I."/>
            <person name="Horton D.L."/>
            <person name="Alikhan N.F."/>
            <person name="Baker D."/>
            <person name="Gharbi K."/>
            <person name="Hall N."/>
            <person name="Watson M."/>
            <person name="Adriaenssens E.M."/>
            <person name="Foster-Nyarko E."/>
            <person name="Jarju S."/>
            <person name="Secka A."/>
            <person name="Antonio M."/>
            <person name="Oren A."/>
            <person name="Chaudhuri R.R."/>
            <person name="La Ragione R."/>
            <person name="Hildebrand F."/>
            <person name="Pallen M.J."/>
        </authorList>
    </citation>
    <scope>NUCLEOTIDE SEQUENCE</scope>
    <source>
        <strain evidence="8">CHK169-11906</strain>
    </source>
</reference>
<dbReference type="SUPFAM" id="SSF52540">
    <property type="entry name" value="P-loop containing nucleoside triphosphate hydrolases"/>
    <property type="match status" value="2"/>
</dbReference>
<dbReference type="AlphaFoldDB" id="A0A9D2L3T2"/>
<dbReference type="FunFam" id="3.40.50.300:FF:000010">
    <property type="entry name" value="Chaperone clpB 1, putative"/>
    <property type="match status" value="1"/>
</dbReference>
<name>A0A9D2L3T2_9BACT</name>
<dbReference type="FunFam" id="3.40.50.300:FF:000025">
    <property type="entry name" value="ATP-dependent Clp protease subunit"/>
    <property type="match status" value="1"/>
</dbReference>
<reference evidence="8" key="2">
    <citation type="submission" date="2021-04" db="EMBL/GenBank/DDBJ databases">
        <authorList>
            <person name="Gilroy R."/>
        </authorList>
    </citation>
    <scope>NUCLEOTIDE SEQUENCE</scope>
    <source>
        <strain evidence="8">CHK169-11906</strain>
    </source>
</reference>
<keyword evidence="4" id="KW-0143">Chaperone</keyword>
<evidence type="ECO:0000256" key="2">
    <source>
        <dbReference type="ARBA" id="ARBA00022741"/>
    </source>
</evidence>
<dbReference type="InterPro" id="IPR019489">
    <property type="entry name" value="Clp_ATPase_C"/>
</dbReference>
<dbReference type="SMART" id="SM01086">
    <property type="entry name" value="ClpB_D2-small"/>
    <property type="match status" value="1"/>
</dbReference>
<dbReference type="PRINTS" id="PR00300">
    <property type="entry name" value="CLPPROTEASEA"/>
</dbReference>
<evidence type="ECO:0000256" key="3">
    <source>
        <dbReference type="ARBA" id="ARBA00022840"/>
    </source>
</evidence>
<protein>
    <submittedName>
        <fullName evidence="8">ATP-dependent Clp protease ATP-binding subunit</fullName>
    </submittedName>
</protein>
<keyword evidence="3 8" id="KW-0067">ATP-binding</keyword>
<dbReference type="Pfam" id="PF17871">
    <property type="entry name" value="AAA_lid_9"/>
    <property type="match status" value="1"/>
</dbReference>
<dbReference type="Pfam" id="PF10431">
    <property type="entry name" value="ClpB_D2-small"/>
    <property type="match status" value="1"/>
</dbReference>
<dbReference type="Pfam" id="PF00004">
    <property type="entry name" value="AAA"/>
    <property type="match status" value="1"/>
</dbReference>
<dbReference type="Gene3D" id="3.40.50.300">
    <property type="entry name" value="P-loop containing nucleotide triphosphate hydrolases"/>
    <property type="match status" value="3"/>
</dbReference>
<dbReference type="InterPro" id="IPR003593">
    <property type="entry name" value="AAA+_ATPase"/>
</dbReference>
<dbReference type="GO" id="GO:0034605">
    <property type="term" value="P:cellular response to heat"/>
    <property type="evidence" value="ECO:0007669"/>
    <property type="project" value="TreeGrafter"/>
</dbReference>